<proteinExistence type="predicted"/>
<protein>
    <submittedName>
        <fullName evidence="2">Uncharacterized protein</fullName>
    </submittedName>
</protein>
<evidence type="ECO:0000313" key="4">
    <source>
        <dbReference type="EMBL" id="CAF3742730.1"/>
    </source>
</evidence>
<dbReference type="AlphaFoldDB" id="A0A814EHU0"/>
<organism evidence="2 5">
    <name type="scientific">Didymodactylos carnosus</name>
    <dbReference type="NCBI Taxonomy" id="1234261"/>
    <lineage>
        <taxon>Eukaryota</taxon>
        <taxon>Metazoa</taxon>
        <taxon>Spiralia</taxon>
        <taxon>Gnathifera</taxon>
        <taxon>Rotifera</taxon>
        <taxon>Eurotatoria</taxon>
        <taxon>Bdelloidea</taxon>
        <taxon>Philodinida</taxon>
        <taxon>Philodinidae</taxon>
        <taxon>Didymodactylos</taxon>
    </lineage>
</organism>
<dbReference type="Proteomes" id="UP000677228">
    <property type="component" value="Unassembled WGS sequence"/>
</dbReference>
<reference evidence="2" key="1">
    <citation type="submission" date="2021-02" db="EMBL/GenBank/DDBJ databases">
        <authorList>
            <person name="Nowell W R."/>
        </authorList>
    </citation>
    <scope>NUCLEOTIDE SEQUENCE</scope>
</reference>
<dbReference type="EMBL" id="CAJNOK010000406">
    <property type="protein sequence ID" value="CAF0751006.1"/>
    <property type="molecule type" value="Genomic_DNA"/>
</dbReference>
<name>A0A814EHU0_9BILA</name>
<dbReference type="Proteomes" id="UP000682733">
    <property type="component" value="Unassembled WGS sequence"/>
</dbReference>
<evidence type="ECO:0000313" key="5">
    <source>
        <dbReference type="Proteomes" id="UP000663829"/>
    </source>
</evidence>
<comment type="caution">
    <text evidence="2">The sequence shown here is derived from an EMBL/GenBank/DDBJ whole genome shotgun (WGS) entry which is preliminary data.</text>
</comment>
<accession>A0A814EHU0</accession>
<evidence type="ECO:0000313" key="1">
    <source>
        <dbReference type="EMBL" id="CAF0751006.1"/>
    </source>
</evidence>
<keyword evidence="5" id="KW-1185">Reference proteome</keyword>
<dbReference type="Proteomes" id="UP000663829">
    <property type="component" value="Unassembled WGS sequence"/>
</dbReference>
<dbReference type="EMBL" id="CAJOBA010000406">
    <property type="protein sequence ID" value="CAF3529719.1"/>
    <property type="molecule type" value="Genomic_DNA"/>
</dbReference>
<evidence type="ECO:0000313" key="2">
    <source>
        <dbReference type="EMBL" id="CAF0969539.1"/>
    </source>
</evidence>
<dbReference type="OrthoDB" id="1711136at2759"/>
<gene>
    <name evidence="2" type="ORF">GPM918_LOCUS12160</name>
    <name evidence="1" type="ORF">OVA965_LOCUS2011</name>
    <name evidence="4" type="ORF">SRO942_LOCUS12161</name>
    <name evidence="3" type="ORF">TMI583_LOCUS2011</name>
</gene>
<dbReference type="EMBL" id="CAJOBC010002627">
    <property type="protein sequence ID" value="CAF3742730.1"/>
    <property type="molecule type" value="Genomic_DNA"/>
</dbReference>
<evidence type="ECO:0000313" key="3">
    <source>
        <dbReference type="EMBL" id="CAF3529719.1"/>
    </source>
</evidence>
<sequence>MYRLQDDKPNELINSAVLKSVSQVEQSSSFNSQTPARRIEVLGPFGTETANMHIDLEQNKATYHAEFTGKLSVLNQYREIDCTGLHTPITEITLNGAAKDTARIPEDATHFCWIYPPRGFTNLSTAAKKLIDTEVINRDPEFTFLAIGGFVYFKYENHEYHILRTNALVQDINGLVFKGPFPWKPKYTENLWKQDRFQNITMYSLLKLGIKYYTFINPNEVLEASNVPVWTPSENGAFVYLYNENGQPHEFDCYFSVDDYCHGVEDGILSSACVR</sequence>
<dbReference type="EMBL" id="CAJNOQ010002627">
    <property type="protein sequence ID" value="CAF0969539.1"/>
    <property type="molecule type" value="Genomic_DNA"/>
</dbReference>
<dbReference type="Proteomes" id="UP000681722">
    <property type="component" value="Unassembled WGS sequence"/>
</dbReference>